<reference evidence="1 2" key="1">
    <citation type="journal article" name="Front. Microbiol.">
        <title>Sugar Metabolism of the First Thermophilic Planctomycete Thermogutta terrifontis: Comparative Genomic and Transcriptomic Approaches.</title>
        <authorList>
            <person name="Elcheninov A.G."/>
            <person name="Menzel P."/>
            <person name="Gudbergsdottir S.R."/>
            <person name="Slesarev A.I."/>
            <person name="Kadnikov V.V."/>
            <person name="Krogh A."/>
            <person name="Bonch-Osmolovskaya E.A."/>
            <person name="Peng X."/>
            <person name="Kublanov I.V."/>
        </authorList>
    </citation>
    <scope>NUCLEOTIDE SEQUENCE [LARGE SCALE GENOMIC DNA]</scope>
    <source>
        <strain evidence="1 2">R1</strain>
    </source>
</reference>
<organism evidence="1 2">
    <name type="scientific">Thermogutta terrifontis</name>
    <dbReference type="NCBI Taxonomy" id="1331910"/>
    <lineage>
        <taxon>Bacteria</taxon>
        <taxon>Pseudomonadati</taxon>
        <taxon>Planctomycetota</taxon>
        <taxon>Planctomycetia</taxon>
        <taxon>Pirellulales</taxon>
        <taxon>Thermoguttaceae</taxon>
        <taxon>Thermogutta</taxon>
    </lineage>
</organism>
<dbReference type="KEGG" id="ttf:THTE_1443"/>
<keyword evidence="2" id="KW-1185">Reference proteome</keyword>
<gene>
    <name evidence="1" type="ORF">THTE_1443</name>
</gene>
<protein>
    <submittedName>
        <fullName evidence="1">Uncharacterized protein</fullName>
    </submittedName>
</protein>
<sequence>MRPNMSAPQLRPHSIALITSAPSSSVFLIERALLYTT</sequence>
<proteinExistence type="predicted"/>
<accession>A0A286RDK9</accession>
<evidence type="ECO:0000313" key="1">
    <source>
        <dbReference type="EMBL" id="ASV74045.1"/>
    </source>
</evidence>
<evidence type="ECO:0000313" key="2">
    <source>
        <dbReference type="Proteomes" id="UP000215086"/>
    </source>
</evidence>
<dbReference type="AlphaFoldDB" id="A0A286RDK9"/>
<dbReference type="EMBL" id="CP018477">
    <property type="protein sequence ID" value="ASV74045.1"/>
    <property type="molecule type" value="Genomic_DNA"/>
</dbReference>
<name>A0A286RDK9_9BACT</name>
<dbReference type="Proteomes" id="UP000215086">
    <property type="component" value="Chromosome"/>
</dbReference>